<dbReference type="OrthoDB" id="6273691at2759"/>
<dbReference type="AlphaFoldDB" id="A0A158R9U1"/>
<dbReference type="EMBL" id="UYRS01018677">
    <property type="protein sequence ID" value="VDK39042.1"/>
    <property type="molecule type" value="Genomic_DNA"/>
</dbReference>
<dbReference type="WBParaSite" id="TASK_0000780401-mRNA-1">
    <property type="protein sequence ID" value="TASK_0000780401-mRNA-1"/>
    <property type="gene ID" value="TASK_0000780401"/>
</dbReference>
<dbReference type="Gene3D" id="3.90.190.10">
    <property type="entry name" value="Protein tyrosine phosphatase superfamily"/>
    <property type="match status" value="1"/>
</dbReference>
<gene>
    <name evidence="2" type="ORF">TASK_LOCUS7805</name>
</gene>
<feature type="compositionally biased region" description="Basic and acidic residues" evidence="1">
    <location>
        <begin position="650"/>
        <end position="662"/>
    </location>
</feature>
<keyword evidence="3" id="KW-1185">Reference proteome</keyword>
<dbReference type="InterPro" id="IPR029021">
    <property type="entry name" value="Prot-tyrosine_phosphatase-like"/>
</dbReference>
<feature type="region of interest" description="Disordered" evidence="1">
    <location>
        <begin position="23"/>
        <end position="52"/>
    </location>
</feature>
<dbReference type="Proteomes" id="UP000282613">
    <property type="component" value="Unassembled WGS sequence"/>
</dbReference>
<feature type="region of interest" description="Disordered" evidence="1">
    <location>
        <begin position="519"/>
        <end position="566"/>
    </location>
</feature>
<proteinExistence type="predicted"/>
<feature type="compositionally biased region" description="Pro residues" evidence="1">
    <location>
        <begin position="639"/>
        <end position="649"/>
    </location>
</feature>
<sequence length="697" mass="78219">MENTIDLSTNGPFLHSDVTIESPEFQRKPPSLQLSCRSSNSSPKSSYSTNDMETASLYSVENGGLRHGSDSDTVIHCSNGDCHSSLASAQSNLQSVQYTSSGVGSSDTTSNWETDRTSRGSRLDQVLDRIFGKYLGGTGLQTPVGENEKAQILSVLVQVSPEGDIKINHLACLAHIQKVIGETIQGAQILVFNCQEPDPNVTGMFNQTVDCCFDLNSTPDLQSFIHFCEMCYDWLASSGSNTVLFHAESPTATRRLLLLLFAYACFCDSVERQNIRTSKRLKAYLSAYPNGKTSVPIVYLRYSTYMKIFTPFRRQSICRATMSVYSIVVHNCPLFTNHSASIFFKFYSYSPLRHVYTTDVQLTFHSCEGYKEMLTFNYDAFDEISEAVPATFKMDLHLIPVVNDKSENATKNNVFLENTKEIRHRNNQHLPMVHSIDPLNIIQSRDIPLEAVRLSDSLEDINYAPNRSILLADTQVLKEVSRELVRNRSQTFNDFFMNAYGRQEDKQWSFPVRFKRPAPKPPLLPNLRSQKALKTSGEDWPSNYEMSNRGSIDSESGLHSDDSDASERSLKRIAKVGFAKVKKKIKGVIDLKNHKSPKSKKSSNAEQMMPPPVTSVVPRARTERTAPKSVAFLNATPKKVPPPRPPPPKLPEKVDTNEVGKERQRKTPAGVRSVPTRYFGPLEKYQRLAEKDFACGE</sequence>
<evidence type="ECO:0000313" key="3">
    <source>
        <dbReference type="Proteomes" id="UP000282613"/>
    </source>
</evidence>
<feature type="region of interest" description="Disordered" evidence="1">
    <location>
        <begin position="589"/>
        <end position="675"/>
    </location>
</feature>
<feature type="compositionally biased region" description="Polar residues" evidence="1">
    <location>
        <begin position="544"/>
        <end position="554"/>
    </location>
</feature>
<reference evidence="4" key="1">
    <citation type="submission" date="2016-04" db="UniProtKB">
        <authorList>
            <consortium name="WormBaseParasite"/>
        </authorList>
    </citation>
    <scope>IDENTIFICATION</scope>
</reference>
<accession>A0A158R9U1</accession>
<feature type="compositionally biased region" description="Low complexity" evidence="1">
    <location>
        <begin position="98"/>
        <end position="110"/>
    </location>
</feature>
<reference evidence="2 3" key="2">
    <citation type="submission" date="2018-11" db="EMBL/GenBank/DDBJ databases">
        <authorList>
            <consortium name="Pathogen Informatics"/>
        </authorList>
    </citation>
    <scope>NUCLEOTIDE SEQUENCE [LARGE SCALE GENOMIC DNA]</scope>
</reference>
<evidence type="ECO:0000256" key="1">
    <source>
        <dbReference type="SAM" id="MobiDB-lite"/>
    </source>
</evidence>
<feature type="compositionally biased region" description="Basic and acidic residues" evidence="1">
    <location>
        <begin position="556"/>
        <end position="566"/>
    </location>
</feature>
<protein>
    <submittedName>
        <fullName evidence="4">Tensin-1</fullName>
    </submittedName>
</protein>
<name>A0A158R9U1_TAEAS</name>
<evidence type="ECO:0000313" key="4">
    <source>
        <dbReference type="WBParaSite" id="TASK_0000780401-mRNA-1"/>
    </source>
</evidence>
<feature type="compositionally biased region" description="Low complexity" evidence="1">
    <location>
        <begin position="31"/>
        <end position="48"/>
    </location>
</feature>
<evidence type="ECO:0000313" key="2">
    <source>
        <dbReference type="EMBL" id="VDK39042.1"/>
    </source>
</evidence>
<feature type="region of interest" description="Disordered" evidence="1">
    <location>
        <begin position="98"/>
        <end position="119"/>
    </location>
</feature>
<organism evidence="4">
    <name type="scientific">Taenia asiatica</name>
    <name type="common">Asian tapeworm</name>
    <dbReference type="NCBI Taxonomy" id="60517"/>
    <lineage>
        <taxon>Eukaryota</taxon>
        <taxon>Metazoa</taxon>
        <taxon>Spiralia</taxon>
        <taxon>Lophotrochozoa</taxon>
        <taxon>Platyhelminthes</taxon>
        <taxon>Cestoda</taxon>
        <taxon>Eucestoda</taxon>
        <taxon>Cyclophyllidea</taxon>
        <taxon>Taeniidae</taxon>
        <taxon>Taenia</taxon>
    </lineage>
</organism>